<dbReference type="Proteomes" id="UP000006334">
    <property type="component" value="Unassembled WGS sequence"/>
</dbReference>
<keyword evidence="3" id="KW-1185">Reference proteome</keyword>
<organism evidence="2 3">
    <name type="scientific">Aliiglaciecola lipolytica E3</name>
    <dbReference type="NCBI Taxonomy" id="1127673"/>
    <lineage>
        <taxon>Bacteria</taxon>
        <taxon>Pseudomonadati</taxon>
        <taxon>Pseudomonadota</taxon>
        <taxon>Gammaproteobacteria</taxon>
        <taxon>Alteromonadales</taxon>
        <taxon>Alteromonadaceae</taxon>
        <taxon>Aliiglaciecola</taxon>
    </lineage>
</organism>
<evidence type="ECO:0000313" key="2">
    <source>
        <dbReference type="EMBL" id="GAC14313.1"/>
    </source>
</evidence>
<evidence type="ECO:0000256" key="1">
    <source>
        <dbReference type="SAM" id="MobiDB-lite"/>
    </source>
</evidence>
<evidence type="ECO:0000313" key="3">
    <source>
        <dbReference type="Proteomes" id="UP000006334"/>
    </source>
</evidence>
<dbReference type="EMBL" id="BAEN01000035">
    <property type="protein sequence ID" value="GAC14313.1"/>
    <property type="molecule type" value="Genomic_DNA"/>
</dbReference>
<comment type="caution">
    <text evidence="2">The sequence shown here is derived from an EMBL/GenBank/DDBJ whole genome shotgun (WGS) entry which is preliminary data.</text>
</comment>
<dbReference type="OrthoDB" id="5772010at2"/>
<protein>
    <submittedName>
        <fullName evidence="2">Uncharacterized protein</fullName>
    </submittedName>
</protein>
<dbReference type="STRING" id="1127673.GLIP_1680"/>
<feature type="compositionally biased region" description="Basic residues" evidence="1">
    <location>
        <begin position="74"/>
        <end position="89"/>
    </location>
</feature>
<reference evidence="2 3" key="1">
    <citation type="journal article" date="2017" name="Antonie Van Leeuwenhoek">
        <title>Rhizobium rhizosphaerae sp. nov., a novel species isolated from rice rhizosphere.</title>
        <authorList>
            <person name="Zhao J.J."/>
            <person name="Zhang J."/>
            <person name="Zhang R.J."/>
            <person name="Zhang C.W."/>
            <person name="Yin H.Q."/>
            <person name="Zhang X.X."/>
        </authorList>
    </citation>
    <scope>NUCLEOTIDE SEQUENCE [LARGE SCALE GENOMIC DNA]</scope>
    <source>
        <strain evidence="2 3">E3</strain>
    </source>
</reference>
<dbReference type="RefSeq" id="WP_008844129.1">
    <property type="nucleotide sequence ID" value="NZ_BAEN01000035.1"/>
</dbReference>
<gene>
    <name evidence="2" type="ORF">GLIP_1680</name>
</gene>
<sequence>MSTQDKDQIIEQFTKAYKSANGKEPSIEAKGGWYSIDGAKNVRLAALEEMTAELEANAGAKSKTTKSEKAAPSKTKKAAAKPKATKKAKSKSDFSVKAYWEEQIMARNPGSKLPR</sequence>
<accession>K6YCH5</accession>
<proteinExistence type="predicted"/>
<feature type="region of interest" description="Disordered" evidence="1">
    <location>
        <begin position="56"/>
        <end position="92"/>
    </location>
</feature>
<name>K6YCH5_9ALTE</name>
<dbReference type="AlphaFoldDB" id="K6YCH5"/>